<dbReference type="PANTHER" id="PTHR30388:SF6">
    <property type="entry name" value="XANTHINE DEHYDROGENASE SUBUNIT A-RELATED"/>
    <property type="match status" value="1"/>
</dbReference>
<dbReference type="eggNOG" id="COG1975">
    <property type="taxonomic scope" value="Bacteria"/>
</dbReference>
<gene>
    <name evidence="3" type="ORF">BABA_04944</name>
</gene>
<dbReference type="Pfam" id="PF13478">
    <property type="entry name" value="XdhC_C"/>
    <property type="match status" value="1"/>
</dbReference>
<dbReference type="EMBL" id="AJLS01000036">
    <property type="protein sequence ID" value="EKN70760.1"/>
    <property type="molecule type" value="Genomic_DNA"/>
</dbReference>
<dbReference type="Pfam" id="PF02625">
    <property type="entry name" value="XdhC_CoxI"/>
    <property type="match status" value="1"/>
</dbReference>
<evidence type="ECO:0000313" key="3">
    <source>
        <dbReference type="EMBL" id="EKN70760.1"/>
    </source>
</evidence>
<dbReference type="SUPFAM" id="SSF51984">
    <property type="entry name" value="MurCD N-terminal domain"/>
    <property type="match status" value="1"/>
</dbReference>
<organism evidence="3 4">
    <name type="scientific">Neobacillus bataviensis LMG 21833</name>
    <dbReference type="NCBI Taxonomy" id="1117379"/>
    <lineage>
        <taxon>Bacteria</taxon>
        <taxon>Bacillati</taxon>
        <taxon>Bacillota</taxon>
        <taxon>Bacilli</taxon>
        <taxon>Bacillales</taxon>
        <taxon>Bacillaceae</taxon>
        <taxon>Neobacillus</taxon>
    </lineage>
</organism>
<keyword evidence="4" id="KW-1185">Reference proteome</keyword>
<evidence type="ECO:0000259" key="1">
    <source>
        <dbReference type="Pfam" id="PF02625"/>
    </source>
</evidence>
<reference evidence="3 4" key="1">
    <citation type="journal article" date="2012" name="Front. Microbiol.">
        <title>Redundancy and modularity in membrane-associated dissimilatory nitrate reduction in Bacillus.</title>
        <authorList>
            <person name="Heylen K."/>
            <person name="Keltjens J."/>
        </authorList>
    </citation>
    <scope>NUCLEOTIDE SEQUENCE [LARGE SCALE GENOMIC DNA]</scope>
    <source>
        <strain evidence="4">LMG 21833T</strain>
    </source>
</reference>
<name>K6CHY5_9BACI</name>
<dbReference type="InterPro" id="IPR027051">
    <property type="entry name" value="XdhC_Rossmann_dom"/>
</dbReference>
<proteinExistence type="predicted"/>
<dbReference type="AlphaFoldDB" id="K6CHY5"/>
<evidence type="ECO:0000313" key="4">
    <source>
        <dbReference type="Proteomes" id="UP000006316"/>
    </source>
</evidence>
<dbReference type="STRING" id="1117379.BABA_04944"/>
<dbReference type="InterPro" id="IPR003777">
    <property type="entry name" value="XdhC_CoxI"/>
</dbReference>
<comment type="caution">
    <text evidence="3">The sequence shown here is derived from an EMBL/GenBank/DDBJ whole genome shotgun (WGS) entry which is preliminary data.</text>
</comment>
<feature type="domain" description="XdhC- CoxI" evidence="1">
    <location>
        <begin position="18"/>
        <end position="77"/>
    </location>
</feature>
<feature type="domain" description="XdhC Rossmann" evidence="2">
    <location>
        <begin position="182"/>
        <end position="317"/>
    </location>
</feature>
<dbReference type="Gene3D" id="3.40.50.720">
    <property type="entry name" value="NAD(P)-binding Rossmann-like Domain"/>
    <property type="match status" value="1"/>
</dbReference>
<accession>K6CHY5</accession>
<dbReference type="PATRIC" id="fig|1117379.3.peg.1025"/>
<dbReference type="Proteomes" id="UP000006316">
    <property type="component" value="Unassembled WGS sequence"/>
</dbReference>
<sequence length="337" mass="37935">MEDFYQILDVLDHPGEKVLATIVRVKGSAYKKEGSSMLFFENGTQISMLTAGCLETDLALKVKEVFEKQEATMFQYDLFDEDDLSWGQGAGCNGTIDILIEPVTEKVNEDFLLVKTLLSQHKPVIGLKKLDDLGEYIFIEEEGEPFGNWSGPIPVIEFTSRSGVMSGAPTVFQHTYQPKPRLIVFGAGPDAIPLVSLAADTGFSVVVCDWREAFCQKRNFPAAEQLMLGFPAKLFRQITFSPYDFVVVMTHHFQRDQEILMKIRNKNIRYLGVLGPRERTKRLLKSENVPNWIHSPMGAAIGAKGPVEIAVSVVAEMIKVWRKPVHERVELLWTIPD</sequence>
<protein>
    <submittedName>
        <fullName evidence="3">Xanthine dehydrogenase, molybdopterin recruitment factor</fullName>
    </submittedName>
</protein>
<dbReference type="PANTHER" id="PTHR30388">
    <property type="entry name" value="ALDEHYDE OXIDOREDUCTASE MOLYBDENUM COFACTOR ASSEMBLY PROTEIN"/>
    <property type="match status" value="1"/>
</dbReference>
<dbReference type="InterPro" id="IPR052698">
    <property type="entry name" value="MoCofactor_Util/Proc"/>
</dbReference>
<dbReference type="RefSeq" id="WP_007084022.1">
    <property type="nucleotide sequence ID" value="NZ_AJLS01000036.1"/>
</dbReference>
<evidence type="ECO:0000259" key="2">
    <source>
        <dbReference type="Pfam" id="PF13478"/>
    </source>
</evidence>